<name>A0AAJ0G9Z5_9PEZI</name>
<accession>A0AAJ0G9Z5</accession>
<evidence type="ECO:0000313" key="3">
    <source>
        <dbReference type="Proteomes" id="UP001271007"/>
    </source>
</evidence>
<feature type="region of interest" description="Disordered" evidence="1">
    <location>
        <begin position="45"/>
        <end position="64"/>
    </location>
</feature>
<sequence>MPLSSLTFPAFRFSFFRPFSFCFCFCFLESSLLLLLLLLHHSSSHIPGDRSSEIKPDRKTHPLRHQTLPPAIRFSPPFRHNDRSHRFTTMSANETTPSDLDAMDEEMRELTLRICDVKDKIQKLIADGQEGEAGKTEEAGKVEGSGSDQKEAEAHKRIESLVEKLKIVEHAMASVEGLLEAPMMVIAKRVGKMDAMVEYLIEVEGKMDA</sequence>
<feature type="compositionally biased region" description="Basic and acidic residues" evidence="1">
    <location>
        <begin position="132"/>
        <end position="141"/>
    </location>
</feature>
<evidence type="ECO:0000256" key="1">
    <source>
        <dbReference type="SAM" id="MobiDB-lite"/>
    </source>
</evidence>
<gene>
    <name evidence="2" type="ORF">LTR09_004133</name>
</gene>
<protein>
    <submittedName>
        <fullName evidence="2">Uncharacterized protein</fullName>
    </submittedName>
</protein>
<feature type="compositionally biased region" description="Basic and acidic residues" evidence="1">
    <location>
        <begin position="47"/>
        <end position="60"/>
    </location>
</feature>
<evidence type="ECO:0000313" key="2">
    <source>
        <dbReference type="EMBL" id="KAK3054973.1"/>
    </source>
</evidence>
<organism evidence="2 3">
    <name type="scientific">Extremus antarcticus</name>
    <dbReference type="NCBI Taxonomy" id="702011"/>
    <lineage>
        <taxon>Eukaryota</taxon>
        <taxon>Fungi</taxon>
        <taxon>Dikarya</taxon>
        <taxon>Ascomycota</taxon>
        <taxon>Pezizomycotina</taxon>
        <taxon>Dothideomycetes</taxon>
        <taxon>Dothideomycetidae</taxon>
        <taxon>Mycosphaerellales</taxon>
        <taxon>Extremaceae</taxon>
        <taxon>Extremus</taxon>
    </lineage>
</organism>
<dbReference type="AlphaFoldDB" id="A0AAJ0G9Z5"/>
<feature type="region of interest" description="Disordered" evidence="1">
    <location>
        <begin position="128"/>
        <end position="153"/>
    </location>
</feature>
<proteinExistence type="predicted"/>
<reference evidence="2" key="1">
    <citation type="submission" date="2023-04" db="EMBL/GenBank/DDBJ databases">
        <title>Black Yeasts Isolated from many extreme environments.</title>
        <authorList>
            <person name="Coleine C."/>
            <person name="Stajich J.E."/>
            <person name="Selbmann L."/>
        </authorList>
    </citation>
    <scope>NUCLEOTIDE SEQUENCE</scope>
    <source>
        <strain evidence="2">CCFEE 5312</strain>
    </source>
</reference>
<dbReference type="EMBL" id="JAWDJX010000010">
    <property type="protein sequence ID" value="KAK3054973.1"/>
    <property type="molecule type" value="Genomic_DNA"/>
</dbReference>
<dbReference type="Proteomes" id="UP001271007">
    <property type="component" value="Unassembled WGS sequence"/>
</dbReference>
<keyword evidence="3" id="KW-1185">Reference proteome</keyword>
<comment type="caution">
    <text evidence="2">The sequence shown here is derived from an EMBL/GenBank/DDBJ whole genome shotgun (WGS) entry which is preliminary data.</text>
</comment>